<dbReference type="EMBL" id="JARKIF010000017">
    <property type="protein sequence ID" value="KAJ7620309.1"/>
    <property type="molecule type" value="Genomic_DNA"/>
</dbReference>
<keyword evidence="2" id="KW-1185">Reference proteome</keyword>
<gene>
    <name evidence="1" type="ORF">FB45DRAFT_871343</name>
</gene>
<comment type="caution">
    <text evidence="1">The sequence shown here is derived from an EMBL/GenBank/DDBJ whole genome shotgun (WGS) entry which is preliminary data.</text>
</comment>
<proteinExistence type="predicted"/>
<sequence>MVLLRLVPWFNEGKVRTIIHSSVSTRLGTLRLLIQGLAHHESSVAPIIGWQVVKDLESRLHDDNMDLVGEAPESLTKIAVWPLGAATIAVSDALEYAQELLASANPMPRIRAAILMGTIAYHSELATTGSTTMIMNRIPSKKLRLYCREFLLLSWQAAEGGAGNKKIQLLSLTMDSEACKA</sequence>
<dbReference type="SUPFAM" id="SSF48371">
    <property type="entry name" value="ARM repeat"/>
    <property type="match status" value="1"/>
</dbReference>
<evidence type="ECO:0000313" key="1">
    <source>
        <dbReference type="EMBL" id="KAJ7620309.1"/>
    </source>
</evidence>
<evidence type="ECO:0000313" key="2">
    <source>
        <dbReference type="Proteomes" id="UP001221142"/>
    </source>
</evidence>
<reference evidence="1" key="1">
    <citation type="submission" date="2023-03" db="EMBL/GenBank/DDBJ databases">
        <title>Massive genome expansion in bonnet fungi (Mycena s.s.) driven by repeated elements and novel gene families across ecological guilds.</title>
        <authorList>
            <consortium name="Lawrence Berkeley National Laboratory"/>
            <person name="Harder C.B."/>
            <person name="Miyauchi S."/>
            <person name="Viragh M."/>
            <person name="Kuo A."/>
            <person name="Thoen E."/>
            <person name="Andreopoulos B."/>
            <person name="Lu D."/>
            <person name="Skrede I."/>
            <person name="Drula E."/>
            <person name="Henrissat B."/>
            <person name="Morin E."/>
            <person name="Kohler A."/>
            <person name="Barry K."/>
            <person name="LaButti K."/>
            <person name="Morin E."/>
            <person name="Salamov A."/>
            <person name="Lipzen A."/>
            <person name="Mereny Z."/>
            <person name="Hegedus B."/>
            <person name="Baldrian P."/>
            <person name="Stursova M."/>
            <person name="Weitz H."/>
            <person name="Taylor A."/>
            <person name="Grigoriev I.V."/>
            <person name="Nagy L.G."/>
            <person name="Martin F."/>
            <person name="Kauserud H."/>
        </authorList>
    </citation>
    <scope>NUCLEOTIDE SEQUENCE</scope>
    <source>
        <strain evidence="1">9284</strain>
    </source>
</reference>
<protein>
    <submittedName>
        <fullName evidence="1">Uncharacterized protein</fullName>
    </submittedName>
</protein>
<dbReference type="Proteomes" id="UP001221142">
    <property type="component" value="Unassembled WGS sequence"/>
</dbReference>
<organism evidence="1 2">
    <name type="scientific">Roridomyces roridus</name>
    <dbReference type="NCBI Taxonomy" id="1738132"/>
    <lineage>
        <taxon>Eukaryota</taxon>
        <taxon>Fungi</taxon>
        <taxon>Dikarya</taxon>
        <taxon>Basidiomycota</taxon>
        <taxon>Agaricomycotina</taxon>
        <taxon>Agaricomycetes</taxon>
        <taxon>Agaricomycetidae</taxon>
        <taxon>Agaricales</taxon>
        <taxon>Marasmiineae</taxon>
        <taxon>Mycenaceae</taxon>
        <taxon>Roridomyces</taxon>
    </lineage>
</organism>
<dbReference type="InterPro" id="IPR016024">
    <property type="entry name" value="ARM-type_fold"/>
</dbReference>
<accession>A0AAD7BGF1</accession>
<name>A0AAD7BGF1_9AGAR</name>
<dbReference type="AlphaFoldDB" id="A0AAD7BGF1"/>